<dbReference type="Proteomes" id="UP001629059">
    <property type="component" value="Unassembled WGS sequence"/>
</dbReference>
<dbReference type="SUPFAM" id="SSF54593">
    <property type="entry name" value="Glyoxalase/Bleomycin resistance protein/Dihydroxybiphenyl dioxygenase"/>
    <property type="match status" value="1"/>
</dbReference>
<dbReference type="PANTHER" id="PTHR33990:SF4">
    <property type="entry name" value="PHNB-LIKE DOMAIN-CONTAINING PROTEIN"/>
    <property type="match status" value="1"/>
</dbReference>
<dbReference type="PANTHER" id="PTHR33990">
    <property type="entry name" value="PROTEIN YJDN-RELATED"/>
    <property type="match status" value="1"/>
</dbReference>
<evidence type="ECO:0000313" key="2">
    <source>
        <dbReference type="EMBL" id="MFL9836685.1"/>
    </source>
</evidence>
<dbReference type="Gene3D" id="3.30.720.100">
    <property type="match status" value="1"/>
</dbReference>
<dbReference type="Gene3D" id="3.30.720.110">
    <property type="match status" value="1"/>
</dbReference>
<dbReference type="InterPro" id="IPR028973">
    <property type="entry name" value="PhnB-like"/>
</dbReference>
<evidence type="ECO:0000313" key="3">
    <source>
        <dbReference type="Proteomes" id="UP001629059"/>
    </source>
</evidence>
<dbReference type="RefSeq" id="WP_408073716.1">
    <property type="nucleotide sequence ID" value="NZ_JBELQB010000003.1"/>
</dbReference>
<keyword evidence="3" id="KW-1185">Reference proteome</keyword>
<evidence type="ECO:0000259" key="1">
    <source>
        <dbReference type="Pfam" id="PF06983"/>
    </source>
</evidence>
<name>A0ABW8YBS8_9FLAO</name>
<dbReference type="EMBL" id="JBELQB010000003">
    <property type="protein sequence ID" value="MFL9836685.1"/>
    <property type="molecule type" value="Genomic_DNA"/>
</dbReference>
<comment type="caution">
    <text evidence="2">The sequence shown here is derived from an EMBL/GenBank/DDBJ whole genome shotgun (WGS) entry which is preliminary data.</text>
</comment>
<organism evidence="2 3">
    <name type="scientific">Flavobacterium rhizophilum</name>
    <dbReference type="NCBI Taxonomy" id="3163296"/>
    <lineage>
        <taxon>Bacteria</taxon>
        <taxon>Pseudomonadati</taxon>
        <taxon>Bacteroidota</taxon>
        <taxon>Flavobacteriia</taxon>
        <taxon>Flavobacteriales</taxon>
        <taxon>Flavobacteriaceae</taxon>
        <taxon>Flavobacterium</taxon>
    </lineage>
</organism>
<sequence length="180" mass="20572">MKTTLIILISALLGFGYGDNVWENAHYSKEVKRENDTLTASLNKRVPTMKQQIITSLTFQKNDAEDAMNFYVSLFDNSRIIGIHRWEKEGPGEEGTIMQAVFELNGQKFICSDSPPVHDWDFTPAVSSFVECKDEKEFERLFSKLSEEGEVAVPPGNYGFSQKFAWVIDQYSVSWQLNLQ</sequence>
<dbReference type="Pfam" id="PF06983">
    <property type="entry name" value="3-dmu-9_3-mt"/>
    <property type="match status" value="1"/>
</dbReference>
<dbReference type="InterPro" id="IPR029068">
    <property type="entry name" value="Glyas_Bleomycin-R_OHBP_Dase"/>
</dbReference>
<reference evidence="2 3" key="1">
    <citation type="submission" date="2024-06" db="EMBL/GenBank/DDBJ databases">
        <authorList>
            <person name="Kaempfer P."/>
            <person name="Viver T."/>
        </authorList>
    </citation>
    <scope>NUCLEOTIDE SEQUENCE [LARGE SCALE GENOMIC DNA]</scope>
    <source>
        <strain evidence="2 3">ST-75</strain>
    </source>
</reference>
<feature type="domain" description="PhnB-like" evidence="1">
    <location>
        <begin position="51"/>
        <end position="177"/>
    </location>
</feature>
<gene>
    <name evidence="2" type="ORF">ABS768_04195</name>
</gene>
<accession>A0ABW8YBS8</accession>
<proteinExistence type="predicted"/>
<dbReference type="CDD" id="cd06588">
    <property type="entry name" value="PhnB_like"/>
    <property type="match status" value="1"/>
</dbReference>
<protein>
    <submittedName>
        <fullName evidence="2">VOC family protein</fullName>
    </submittedName>
</protein>